<evidence type="ECO:0000313" key="3">
    <source>
        <dbReference type="Proteomes" id="UP000626109"/>
    </source>
</evidence>
<keyword evidence="1" id="KW-0472">Membrane</keyword>
<accession>A0A813KEH7</accession>
<organism evidence="2 3">
    <name type="scientific">Polarella glacialis</name>
    <name type="common">Dinoflagellate</name>
    <dbReference type="NCBI Taxonomy" id="89957"/>
    <lineage>
        <taxon>Eukaryota</taxon>
        <taxon>Sar</taxon>
        <taxon>Alveolata</taxon>
        <taxon>Dinophyceae</taxon>
        <taxon>Suessiales</taxon>
        <taxon>Suessiaceae</taxon>
        <taxon>Polarella</taxon>
    </lineage>
</organism>
<feature type="non-terminal residue" evidence="2">
    <location>
        <position position="1"/>
    </location>
</feature>
<proteinExistence type="predicted"/>
<reference evidence="2" key="1">
    <citation type="submission" date="2021-02" db="EMBL/GenBank/DDBJ databases">
        <authorList>
            <person name="Dougan E. K."/>
            <person name="Rhodes N."/>
            <person name="Thang M."/>
            <person name="Chan C."/>
        </authorList>
    </citation>
    <scope>NUCLEOTIDE SEQUENCE</scope>
</reference>
<sequence>PSWLKCRPKLNLLVGQVKMPVSAGDFYETYHGHTVEHLETVHRELRGSGTSQFVFLAGDSTLDNKHWFFEGFSTKKEQMTKSSTFVADALNGYERVLSPPLMVKDVSYWLNHECMQRSVGGQRIACLNCAVEESSILQREEEGLRPADIFIRDHITSDDILVVNVGGNDVALRPSLGVILNMAWLLYLTPKACISVGPFMAPGLWYFIHMFSKRIGRYIEQLTAKCKPEQVIACMLYFLDEKPGGSWADGTLQKLGYNTDPEKLQSVIRQVYSWGMMQIKIPGTIVVPLPLYEVLDGKDTEDYAQRVEPSVQGGQKMAKAMAEKIFAS</sequence>
<gene>
    <name evidence="2" type="ORF">PGLA2088_LOCUS31333</name>
</gene>
<name>A0A813KEH7_POLGL</name>
<evidence type="ECO:0000256" key="1">
    <source>
        <dbReference type="SAM" id="Phobius"/>
    </source>
</evidence>
<dbReference type="AlphaFoldDB" id="A0A813KEH7"/>
<protein>
    <recommendedName>
        <fullName evidence="4">SGNH hydrolase-type esterase domain-containing protein</fullName>
    </recommendedName>
</protein>
<evidence type="ECO:0000313" key="2">
    <source>
        <dbReference type="EMBL" id="CAE8699844.1"/>
    </source>
</evidence>
<keyword evidence="1" id="KW-1133">Transmembrane helix</keyword>
<feature type="transmembrane region" description="Helical" evidence="1">
    <location>
        <begin position="184"/>
        <end position="208"/>
    </location>
</feature>
<keyword evidence="1" id="KW-0812">Transmembrane</keyword>
<comment type="caution">
    <text evidence="2">The sequence shown here is derived from an EMBL/GenBank/DDBJ whole genome shotgun (WGS) entry which is preliminary data.</text>
</comment>
<dbReference type="EMBL" id="CAJNNW010029323">
    <property type="protein sequence ID" value="CAE8699844.1"/>
    <property type="molecule type" value="Genomic_DNA"/>
</dbReference>
<evidence type="ECO:0008006" key="4">
    <source>
        <dbReference type="Google" id="ProtNLM"/>
    </source>
</evidence>
<dbReference type="Proteomes" id="UP000626109">
    <property type="component" value="Unassembled WGS sequence"/>
</dbReference>